<evidence type="ECO:0000256" key="6">
    <source>
        <dbReference type="ARBA" id="ARBA00022801"/>
    </source>
</evidence>
<keyword evidence="8" id="KW-0325">Glycoprotein</keyword>
<dbReference type="PANTHER" id="PTHR16631:SF17">
    <property type="entry name" value="GLUCAN ENDO-1,3-BETA-GLUCOSIDASE BTGC"/>
    <property type="match status" value="1"/>
</dbReference>
<comment type="subcellular location">
    <subcellularLocation>
        <location evidence="2">Cell membrane</location>
        <topology evidence="2">Single-pass type II membrane protein</topology>
    </subcellularLocation>
</comment>
<dbReference type="InterPro" id="IPR050732">
    <property type="entry name" value="Beta-glucan_modifiers"/>
</dbReference>
<reference evidence="15" key="1">
    <citation type="submission" date="2023-06" db="EMBL/GenBank/DDBJ databases">
        <authorList>
            <consortium name="Lawrence Berkeley National Laboratory"/>
            <person name="Ahrendt S."/>
            <person name="Sahu N."/>
            <person name="Indic B."/>
            <person name="Wong-Bajracharya J."/>
            <person name="Merenyi Z."/>
            <person name="Ke H.-M."/>
            <person name="Monk M."/>
            <person name="Kocsube S."/>
            <person name="Drula E."/>
            <person name="Lipzen A."/>
            <person name="Balint B."/>
            <person name="Henrissat B."/>
            <person name="Andreopoulos B."/>
            <person name="Martin F.M."/>
            <person name="Harder C.B."/>
            <person name="Rigling D."/>
            <person name="Ford K.L."/>
            <person name="Foster G.D."/>
            <person name="Pangilinan J."/>
            <person name="Papanicolaou A."/>
            <person name="Barry K."/>
            <person name="LaButti K."/>
            <person name="Viragh M."/>
            <person name="Koriabine M."/>
            <person name="Yan M."/>
            <person name="Riley R."/>
            <person name="Champramary S."/>
            <person name="Plett K.L."/>
            <person name="Tsai I.J."/>
            <person name="Slot J."/>
            <person name="Sipos G."/>
            <person name="Plett J."/>
            <person name="Nagy L.G."/>
            <person name="Grigoriev I.V."/>
        </authorList>
    </citation>
    <scope>NUCLEOTIDE SEQUENCE</scope>
    <source>
        <strain evidence="15">CCBAS 213</strain>
    </source>
</reference>
<dbReference type="GO" id="GO:0005886">
    <property type="term" value="C:plasma membrane"/>
    <property type="evidence" value="ECO:0007669"/>
    <property type="project" value="UniProtKB-SubCell"/>
</dbReference>
<evidence type="ECO:0000256" key="1">
    <source>
        <dbReference type="ARBA" id="ARBA00000382"/>
    </source>
</evidence>
<dbReference type="GO" id="GO:0009277">
    <property type="term" value="C:fungal-type cell wall"/>
    <property type="evidence" value="ECO:0007669"/>
    <property type="project" value="TreeGrafter"/>
</dbReference>
<dbReference type="GO" id="GO:0071555">
    <property type="term" value="P:cell wall organization"/>
    <property type="evidence" value="ECO:0007669"/>
    <property type="project" value="UniProtKB-KW"/>
</dbReference>
<dbReference type="GO" id="GO:0000272">
    <property type="term" value="P:polysaccharide catabolic process"/>
    <property type="evidence" value="ECO:0007669"/>
    <property type="project" value="UniProtKB-KW"/>
</dbReference>
<dbReference type="InterPro" id="IPR017853">
    <property type="entry name" value="GH"/>
</dbReference>
<keyword evidence="11" id="KW-0624">Polysaccharide degradation</keyword>
<comment type="similarity">
    <text evidence="3">Belongs to the glycosyl hydrolase 17 family.</text>
</comment>
<keyword evidence="10" id="KW-0961">Cell wall biogenesis/degradation</keyword>
<comment type="caution">
    <text evidence="15">The sequence shown here is derived from an EMBL/GenBank/DDBJ whole genome shotgun (WGS) entry which is preliminary data.</text>
</comment>
<proteinExistence type="inferred from homology"/>
<keyword evidence="5" id="KW-1003">Cell membrane</keyword>
<dbReference type="Proteomes" id="UP001175211">
    <property type="component" value="Unassembled WGS sequence"/>
</dbReference>
<dbReference type="GO" id="GO:0042973">
    <property type="term" value="F:glucan endo-1,3-beta-D-glucosidase activity"/>
    <property type="evidence" value="ECO:0007669"/>
    <property type="project" value="UniProtKB-EC"/>
</dbReference>
<accession>A0AA39MHW0</accession>
<gene>
    <name evidence="15" type="ORF">EV420DRAFT_1281762</name>
</gene>
<evidence type="ECO:0000256" key="5">
    <source>
        <dbReference type="ARBA" id="ARBA00022475"/>
    </source>
</evidence>
<evidence type="ECO:0000256" key="12">
    <source>
        <dbReference type="ARBA" id="ARBA00037649"/>
    </source>
</evidence>
<evidence type="ECO:0000256" key="8">
    <source>
        <dbReference type="ARBA" id="ARBA00023180"/>
    </source>
</evidence>
<dbReference type="GO" id="GO:0009986">
    <property type="term" value="C:cell surface"/>
    <property type="evidence" value="ECO:0007669"/>
    <property type="project" value="TreeGrafter"/>
</dbReference>
<evidence type="ECO:0000256" key="3">
    <source>
        <dbReference type="ARBA" id="ARBA00008773"/>
    </source>
</evidence>
<evidence type="ECO:0000313" key="16">
    <source>
        <dbReference type="Proteomes" id="UP001175211"/>
    </source>
</evidence>
<dbReference type="SUPFAM" id="SSF51445">
    <property type="entry name" value="(Trans)glycosidases"/>
    <property type="match status" value="1"/>
</dbReference>
<organism evidence="15 16">
    <name type="scientific">Armillaria tabescens</name>
    <name type="common">Ringless honey mushroom</name>
    <name type="synonym">Agaricus tabescens</name>
    <dbReference type="NCBI Taxonomy" id="1929756"/>
    <lineage>
        <taxon>Eukaryota</taxon>
        <taxon>Fungi</taxon>
        <taxon>Dikarya</taxon>
        <taxon>Basidiomycota</taxon>
        <taxon>Agaricomycotina</taxon>
        <taxon>Agaricomycetes</taxon>
        <taxon>Agaricomycetidae</taxon>
        <taxon>Agaricales</taxon>
        <taxon>Marasmiineae</taxon>
        <taxon>Physalacriaceae</taxon>
        <taxon>Desarmillaria</taxon>
    </lineage>
</organism>
<dbReference type="EC" id="3.2.1.39" evidence="4"/>
<evidence type="ECO:0000256" key="10">
    <source>
        <dbReference type="ARBA" id="ARBA00023316"/>
    </source>
</evidence>
<evidence type="ECO:0000256" key="4">
    <source>
        <dbReference type="ARBA" id="ARBA00012780"/>
    </source>
</evidence>
<evidence type="ECO:0000256" key="7">
    <source>
        <dbReference type="ARBA" id="ARBA00023136"/>
    </source>
</evidence>
<dbReference type="EMBL" id="JAUEPS010000150">
    <property type="protein sequence ID" value="KAK0435436.1"/>
    <property type="molecule type" value="Genomic_DNA"/>
</dbReference>
<evidence type="ECO:0000256" key="9">
    <source>
        <dbReference type="ARBA" id="ARBA00023277"/>
    </source>
</evidence>
<evidence type="ECO:0000256" key="2">
    <source>
        <dbReference type="ARBA" id="ARBA00004401"/>
    </source>
</evidence>
<keyword evidence="7" id="KW-0472">Membrane</keyword>
<evidence type="ECO:0000256" key="13">
    <source>
        <dbReference type="ARBA" id="ARBA00042373"/>
    </source>
</evidence>
<comment type="catalytic activity">
    <reaction evidence="1">
        <text>Hydrolysis of (1-&gt;3)-beta-D-glucosidic linkages in (1-&gt;3)-beta-D-glucans.</text>
        <dbReference type="EC" id="3.2.1.39"/>
    </reaction>
</comment>
<name>A0AA39MHW0_ARMTA</name>
<dbReference type="AlphaFoldDB" id="A0AA39MHW0"/>
<evidence type="ECO:0000313" key="15">
    <source>
        <dbReference type="EMBL" id="KAK0435436.1"/>
    </source>
</evidence>
<comment type="function">
    <text evidence="12">Glucanases play a role in cell expansion during growth, in cell-cell fusion during mating, and in spore release during sporulation. This enzyme may be involved in beta-glucan degradation. Active on laminarin and lichenan.</text>
</comment>
<keyword evidence="9" id="KW-0119">Carbohydrate metabolism</keyword>
<evidence type="ECO:0000256" key="14">
    <source>
        <dbReference type="ARBA" id="ARBA00043078"/>
    </source>
</evidence>
<sequence length="301" mass="33341">MPATPPSTTDDWWCDMNTEYAFVGFSYEVTACQDLNQLQTEFTDIRQRFNGRYVRMYGACDRDGFYDDVITAAWGAGLGVHALIWFGFDGDNIWEARRDTLFATLHANPKAKFVTRAVQFGSEPLYDNVLSEEDLAAQVLAAKNNLSSLGIPVTVSDMAYGYQERGGAKDVLNAIDLIDAHMLPFFSQQASTASASWPIVLNDLNWFVNNGEGKKIYLSENGWPSVTSEGVQPNSPNAVADVQNELDYYKLLDSMCSYFKAVQGGGVGWFAHIYSDAQEPGYGIYDDNGNVKFDFSPATSC</sequence>
<keyword evidence="16" id="KW-1185">Reference proteome</keyword>
<protein>
    <recommendedName>
        <fullName evidence="4">glucan endo-1,3-beta-D-glucosidase</fullName>
        <ecNumber evidence="4">3.2.1.39</ecNumber>
    </recommendedName>
    <alternativeName>
        <fullName evidence="14">Endo-1,3-beta-glucanase btgC</fullName>
    </alternativeName>
    <alternativeName>
        <fullName evidence="13">Laminarinase btgC</fullName>
    </alternativeName>
</protein>
<dbReference type="PANTHER" id="PTHR16631">
    <property type="entry name" value="GLUCAN 1,3-BETA-GLUCOSIDASE"/>
    <property type="match status" value="1"/>
</dbReference>
<dbReference type="GO" id="GO:0005576">
    <property type="term" value="C:extracellular region"/>
    <property type="evidence" value="ECO:0007669"/>
    <property type="project" value="TreeGrafter"/>
</dbReference>
<evidence type="ECO:0000256" key="11">
    <source>
        <dbReference type="ARBA" id="ARBA00023326"/>
    </source>
</evidence>
<dbReference type="RefSeq" id="XP_060321965.1">
    <property type="nucleotide sequence ID" value="XM_060468284.1"/>
</dbReference>
<dbReference type="GeneID" id="85351832"/>
<keyword evidence="6 15" id="KW-0378">Hydrolase</keyword>